<dbReference type="AlphaFoldDB" id="F5Z0J3"/>
<protein>
    <submittedName>
        <fullName evidence="1">Uncharacterized protein</fullName>
    </submittedName>
</protein>
<gene>
    <name evidence="1" type="ordered locus">JDM601_3539</name>
</gene>
<accession>F5Z0J3</accession>
<evidence type="ECO:0000313" key="2">
    <source>
        <dbReference type="Proteomes" id="UP000009224"/>
    </source>
</evidence>
<dbReference type="Proteomes" id="UP000009224">
    <property type="component" value="Chromosome"/>
</dbReference>
<name>F5Z0J3_MYCSD</name>
<proteinExistence type="predicted"/>
<dbReference type="KEGG" id="mjd:JDM601_3539"/>
<dbReference type="STRING" id="875328.JDM601_3539"/>
<sequence length="40" mass="4201">MAERLVGGVSGDLFATGDSVTLKLDDSAILDTPSVARCRY</sequence>
<dbReference type="HOGENOM" id="CLU_3292764_0_0_11"/>
<evidence type="ECO:0000313" key="1">
    <source>
        <dbReference type="EMBL" id="AEF37539.1"/>
    </source>
</evidence>
<reference evidence="1 2" key="1">
    <citation type="journal article" date="2011" name="J. Bacteriol.">
        <title>Complete genome sequence of a novel clinical isolate, the nontuberculous Mycobacterium strain JDM601.</title>
        <authorList>
            <person name="Zhang Z.Y."/>
            <person name="Sun Z.Q."/>
            <person name="Wang Z.L."/>
            <person name="Wen Z.L."/>
            <person name="Sun Q.W."/>
            <person name="Zhu Z.Q."/>
            <person name="Song Y.Z."/>
            <person name="Zhao J.W."/>
            <person name="Wang H.H."/>
            <person name="Zhang S.L."/>
            <person name="Guo X.K."/>
        </authorList>
    </citation>
    <scope>NUCLEOTIDE SEQUENCE [LARGE SCALE GENOMIC DNA]</scope>
    <source>
        <strain evidence="1 2">JDM601</strain>
    </source>
</reference>
<dbReference type="EMBL" id="CP002329">
    <property type="protein sequence ID" value="AEF37539.1"/>
    <property type="molecule type" value="Genomic_DNA"/>
</dbReference>
<keyword evidence="2" id="KW-1185">Reference proteome</keyword>
<organism evidence="1 2">
    <name type="scientific">Mycolicibacter sinensis (strain JDM601)</name>
    <name type="common">Mycobacterium sinense</name>
    <dbReference type="NCBI Taxonomy" id="875328"/>
    <lineage>
        <taxon>Bacteria</taxon>
        <taxon>Bacillati</taxon>
        <taxon>Actinomycetota</taxon>
        <taxon>Actinomycetes</taxon>
        <taxon>Mycobacteriales</taxon>
        <taxon>Mycobacteriaceae</taxon>
        <taxon>Mycolicibacter</taxon>
    </lineage>
</organism>